<dbReference type="GO" id="GO:0005783">
    <property type="term" value="C:endoplasmic reticulum"/>
    <property type="evidence" value="ECO:0007669"/>
    <property type="project" value="TreeGrafter"/>
</dbReference>
<keyword evidence="2" id="KW-1185">Reference proteome</keyword>
<name>A0A1W5D8H8_9LECA</name>
<protein>
    <submittedName>
        <fullName evidence="1">Emopamil-binding protein</fullName>
    </submittedName>
</protein>
<sequence>MTTPLLTTTTLLSLTLTLLLLLLALLLSRLLLPPSTPRTLRTLYIWHLFSSLTHLLLEGSFLYNCFFTYTVLPPRTPDYPHPASVGIGAGRSFTHAPFLGHADRAYGSAYGSNAFARLWQEYAKADRRWGGADLGVVAVEVVTVSYDPESGSDMVVDRSNRFPLWVLYESYANIARAFDIAEEKEVGARKKA</sequence>
<dbReference type="Proteomes" id="UP000192927">
    <property type="component" value="Unassembled WGS sequence"/>
</dbReference>
<dbReference type="GO" id="GO:0016020">
    <property type="term" value="C:membrane"/>
    <property type="evidence" value="ECO:0007669"/>
    <property type="project" value="InterPro"/>
</dbReference>
<dbReference type="AlphaFoldDB" id="A0A1W5D8H8"/>
<dbReference type="PANTHER" id="PTHR14207:SF1">
    <property type="entry name" value="EMOPAMIL-BINDING PROTEIN-LIKE"/>
    <property type="match status" value="1"/>
</dbReference>
<proteinExistence type="predicted"/>
<reference evidence="2" key="1">
    <citation type="submission" date="2017-03" db="EMBL/GenBank/DDBJ databases">
        <authorList>
            <person name="Sharma R."/>
            <person name="Thines M."/>
        </authorList>
    </citation>
    <scope>NUCLEOTIDE SEQUENCE [LARGE SCALE GENOMIC DNA]</scope>
</reference>
<dbReference type="EMBL" id="FWEW01003499">
    <property type="protein sequence ID" value="SLM39341.1"/>
    <property type="molecule type" value="Genomic_DNA"/>
</dbReference>
<dbReference type="GO" id="GO:0016125">
    <property type="term" value="P:sterol metabolic process"/>
    <property type="evidence" value="ECO:0007669"/>
    <property type="project" value="InterPro"/>
</dbReference>
<organism evidence="1 2">
    <name type="scientific">Lasallia pustulata</name>
    <dbReference type="NCBI Taxonomy" id="136370"/>
    <lineage>
        <taxon>Eukaryota</taxon>
        <taxon>Fungi</taxon>
        <taxon>Dikarya</taxon>
        <taxon>Ascomycota</taxon>
        <taxon>Pezizomycotina</taxon>
        <taxon>Lecanoromycetes</taxon>
        <taxon>OSLEUM clade</taxon>
        <taxon>Umbilicariomycetidae</taxon>
        <taxon>Umbilicariales</taxon>
        <taxon>Umbilicariaceae</taxon>
        <taxon>Lasallia</taxon>
    </lineage>
</organism>
<accession>A0A1W5D8H8</accession>
<dbReference type="PANTHER" id="PTHR14207">
    <property type="entry name" value="STEROL ISOMERASE"/>
    <property type="match status" value="1"/>
</dbReference>
<evidence type="ECO:0000313" key="1">
    <source>
        <dbReference type="EMBL" id="SLM39341.1"/>
    </source>
</evidence>
<evidence type="ECO:0000313" key="2">
    <source>
        <dbReference type="Proteomes" id="UP000192927"/>
    </source>
</evidence>
<dbReference type="GO" id="GO:0047750">
    <property type="term" value="F:cholestenol delta-isomerase activity"/>
    <property type="evidence" value="ECO:0007669"/>
    <property type="project" value="InterPro"/>
</dbReference>
<dbReference type="InterPro" id="IPR007905">
    <property type="entry name" value="EBP"/>
</dbReference>